<dbReference type="EMBL" id="JAGYPF010000003">
    <property type="protein sequence ID" value="MBS4214235.1"/>
    <property type="molecule type" value="Genomic_DNA"/>
</dbReference>
<dbReference type="AlphaFoldDB" id="A0A942U6F4"/>
<evidence type="ECO:0000259" key="2">
    <source>
        <dbReference type="Pfam" id="PF00561"/>
    </source>
</evidence>
<keyword evidence="4" id="KW-1185">Reference proteome</keyword>
<dbReference type="GO" id="GO:0016787">
    <property type="term" value="F:hydrolase activity"/>
    <property type="evidence" value="ECO:0007669"/>
    <property type="project" value="UniProtKB-KW"/>
</dbReference>
<dbReference type="SUPFAM" id="SSF53474">
    <property type="entry name" value="alpha/beta-Hydrolases"/>
    <property type="match status" value="1"/>
</dbReference>
<dbReference type="PANTHER" id="PTHR43798">
    <property type="entry name" value="MONOACYLGLYCEROL LIPASE"/>
    <property type="match status" value="1"/>
</dbReference>
<gene>
    <name evidence="3" type="ORF">KHA99_17430</name>
</gene>
<proteinExistence type="predicted"/>
<name>A0A942U6F4_9BACI</name>
<comment type="caution">
    <text evidence="3">The sequence shown here is derived from an EMBL/GenBank/DDBJ whole genome shotgun (WGS) entry which is preliminary data.</text>
</comment>
<dbReference type="Pfam" id="PF00561">
    <property type="entry name" value="Abhydrolase_1"/>
    <property type="match status" value="1"/>
</dbReference>
<accession>A0A942U6F4</accession>
<keyword evidence="1 3" id="KW-0378">Hydrolase</keyword>
<dbReference type="InterPro" id="IPR050266">
    <property type="entry name" value="AB_hydrolase_sf"/>
</dbReference>
<reference evidence="3" key="1">
    <citation type="submission" date="2021-05" db="EMBL/GenBank/DDBJ databases">
        <title>Novel Bacillus species.</title>
        <authorList>
            <person name="Liu G."/>
        </authorList>
    </citation>
    <scope>NUCLEOTIDE SEQUENCE</scope>
    <source>
        <strain evidence="3">FJAT-49825</strain>
    </source>
</reference>
<dbReference type="RefSeq" id="WP_213118717.1">
    <property type="nucleotide sequence ID" value="NZ_JAGYPF010000003.1"/>
</dbReference>
<dbReference type="PANTHER" id="PTHR43798:SF31">
    <property type="entry name" value="AB HYDROLASE SUPERFAMILY PROTEIN YCLE"/>
    <property type="match status" value="1"/>
</dbReference>
<dbReference type="Proteomes" id="UP000679749">
    <property type="component" value="Unassembled WGS sequence"/>
</dbReference>
<organism evidence="3 4">
    <name type="scientific">Neobacillus rhizophilus</name>
    <dbReference type="NCBI Taxonomy" id="2833579"/>
    <lineage>
        <taxon>Bacteria</taxon>
        <taxon>Bacillati</taxon>
        <taxon>Bacillota</taxon>
        <taxon>Bacilli</taxon>
        <taxon>Bacillales</taxon>
        <taxon>Bacillaceae</taxon>
        <taxon>Neobacillus</taxon>
    </lineage>
</organism>
<evidence type="ECO:0000313" key="3">
    <source>
        <dbReference type="EMBL" id="MBS4214235.1"/>
    </source>
</evidence>
<dbReference type="Gene3D" id="3.40.50.1820">
    <property type="entry name" value="alpha/beta hydrolase"/>
    <property type="match status" value="1"/>
</dbReference>
<evidence type="ECO:0000256" key="1">
    <source>
        <dbReference type="ARBA" id="ARBA00022801"/>
    </source>
</evidence>
<protein>
    <submittedName>
        <fullName evidence="3">Alpha/beta fold hydrolase</fullName>
    </submittedName>
</protein>
<feature type="domain" description="AB hydrolase-1" evidence="2">
    <location>
        <begin position="33"/>
        <end position="156"/>
    </location>
</feature>
<evidence type="ECO:0000313" key="4">
    <source>
        <dbReference type="Proteomes" id="UP000679749"/>
    </source>
</evidence>
<dbReference type="InterPro" id="IPR000073">
    <property type="entry name" value="AB_hydrolase_1"/>
</dbReference>
<dbReference type="GO" id="GO:0016020">
    <property type="term" value="C:membrane"/>
    <property type="evidence" value="ECO:0007669"/>
    <property type="project" value="TreeGrafter"/>
</dbReference>
<sequence length="283" mass="32358">MSTTTSTISTRYVNTENFKTYVNESGAENKNKVIFIHGSGPGVTALANWSYVLDSCQEQFHCIAPDLFGFANSSHPVEPPKTRQEWLDLWVKQIIELMDEMKIEKANIVGNSLGCSIALELLMEHPYRFDRVILMGPGGTPVTKMSIELARARNFYQAPTPKKLRQIMEWFVYDVEKMTPIIDSFIDERFEIALKEEVKKSNNAFFSTAPLPVPPTALKRIKHEILLIHGKEDNVCSIDSSYYLLDHLPNAHLFVLGQCGHWAQLEHKETFNKLVMEYFNKTI</sequence>
<dbReference type="PRINTS" id="PR00111">
    <property type="entry name" value="ABHYDROLASE"/>
</dbReference>
<dbReference type="InterPro" id="IPR029058">
    <property type="entry name" value="AB_hydrolase_fold"/>
</dbReference>